<evidence type="ECO:0000256" key="1">
    <source>
        <dbReference type="SAM" id="SignalP"/>
    </source>
</evidence>
<dbReference type="AlphaFoldDB" id="A0A8H7W494"/>
<dbReference type="SMART" id="SM00321">
    <property type="entry name" value="WSC"/>
    <property type="match status" value="2"/>
</dbReference>
<feature type="domain" description="WSC" evidence="2">
    <location>
        <begin position="149"/>
        <end position="243"/>
    </location>
</feature>
<dbReference type="Gene3D" id="2.130.10.80">
    <property type="entry name" value="Galactose oxidase/kelch, beta-propeller"/>
    <property type="match status" value="1"/>
</dbReference>
<evidence type="ECO:0000259" key="2">
    <source>
        <dbReference type="PROSITE" id="PS51212"/>
    </source>
</evidence>
<dbReference type="InterPro" id="IPR037293">
    <property type="entry name" value="Gal_Oxidase_central_sf"/>
</dbReference>
<keyword evidence="4" id="KW-1185">Reference proteome</keyword>
<dbReference type="Pfam" id="PF09118">
    <property type="entry name" value="GO-like_E_set"/>
    <property type="match status" value="1"/>
</dbReference>
<evidence type="ECO:0000313" key="3">
    <source>
        <dbReference type="EMBL" id="KAG4416635.1"/>
    </source>
</evidence>
<dbReference type="PANTHER" id="PTHR32208">
    <property type="entry name" value="SECRETED PROTEIN-RELATED"/>
    <property type="match status" value="1"/>
</dbReference>
<evidence type="ECO:0000313" key="4">
    <source>
        <dbReference type="Proteomes" id="UP000664132"/>
    </source>
</evidence>
<dbReference type="SMART" id="SM00612">
    <property type="entry name" value="Kelch"/>
    <property type="match status" value="3"/>
</dbReference>
<dbReference type="InterPro" id="IPR013783">
    <property type="entry name" value="Ig-like_fold"/>
</dbReference>
<feature type="chain" id="PRO_5034789892" description="WSC domain-containing protein" evidence="1">
    <location>
        <begin position="25"/>
        <end position="724"/>
    </location>
</feature>
<dbReference type="Gene3D" id="2.60.40.10">
    <property type="entry name" value="Immunoglobulins"/>
    <property type="match status" value="1"/>
</dbReference>
<name>A0A8H7W494_9HELO</name>
<dbReference type="SUPFAM" id="SSF81296">
    <property type="entry name" value="E set domains"/>
    <property type="match status" value="1"/>
</dbReference>
<dbReference type="SUPFAM" id="SSF50965">
    <property type="entry name" value="Galactose oxidase, central domain"/>
    <property type="match status" value="1"/>
</dbReference>
<accession>A0A8H7W494</accession>
<dbReference type="OrthoDB" id="2019572at2759"/>
<protein>
    <recommendedName>
        <fullName evidence="2">WSC domain-containing protein</fullName>
    </recommendedName>
</protein>
<gene>
    <name evidence="3" type="ORF">IFR04_010215</name>
</gene>
<dbReference type="InterPro" id="IPR015202">
    <property type="entry name" value="GO-like_E_set"/>
</dbReference>
<organism evidence="3 4">
    <name type="scientific">Cadophora malorum</name>
    <dbReference type="NCBI Taxonomy" id="108018"/>
    <lineage>
        <taxon>Eukaryota</taxon>
        <taxon>Fungi</taxon>
        <taxon>Dikarya</taxon>
        <taxon>Ascomycota</taxon>
        <taxon>Pezizomycotina</taxon>
        <taxon>Leotiomycetes</taxon>
        <taxon>Helotiales</taxon>
        <taxon>Ploettnerulaceae</taxon>
        <taxon>Cadophora</taxon>
    </lineage>
</organism>
<dbReference type="PROSITE" id="PS51212">
    <property type="entry name" value="WSC"/>
    <property type="match status" value="2"/>
</dbReference>
<feature type="signal peptide" evidence="1">
    <location>
        <begin position="1"/>
        <end position="24"/>
    </location>
</feature>
<reference evidence="3" key="1">
    <citation type="submission" date="2021-02" db="EMBL/GenBank/DDBJ databases">
        <title>Genome sequence Cadophora malorum strain M34.</title>
        <authorList>
            <person name="Stefanovic E."/>
            <person name="Vu D."/>
            <person name="Scully C."/>
            <person name="Dijksterhuis J."/>
            <person name="Roader J."/>
            <person name="Houbraken J."/>
        </authorList>
    </citation>
    <scope>NUCLEOTIDE SEQUENCE</scope>
    <source>
        <strain evidence="3">M34</strain>
    </source>
</reference>
<dbReference type="Pfam" id="PF01822">
    <property type="entry name" value="WSC"/>
    <property type="match status" value="2"/>
</dbReference>
<dbReference type="EMBL" id="JAFJYH010000179">
    <property type="protein sequence ID" value="KAG4416635.1"/>
    <property type="molecule type" value="Genomic_DNA"/>
</dbReference>
<keyword evidence="1" id="KW-0732">Signal</keyword>
<dbReference type="InterPro" id="IPR006652">
    <property type="entry name" value="Kelch_1"/>
</dbReference>
<proteinExistence type="predicted"/>
<dbReference type="Proteomes" id="UP000664132">
    <property type="component" value="Unassembled WGS sequence"/>
</dbReference>
<comment type="caution">
    <text evidence="3">The sequence shown here is derived from an EMBL/GenBank/DDBJ whole genome shotgun (WGS) entry which is preliminary data.</text>
</comment>
<sequence>MFFPSRPVVAALALFLPLALCGEASDVGAYMAPSLAAQNEAPAPKIHIGCYKEKTRGDSLKTFAGLTNTAMSLQACETHCSQYQATMYGLTRGNQCLCGDQISTGTVGAPLTECNIACNGDSSSFCGGTLRVNIYGPETLLTEPKVPSTIVHKGCYKDPAGAKSALSDYPLLNNAKMTIKMCQDHCSAYQSKFFGVENGRICNCGDDFKAATAVANSVCKTACSGDKGSFCGAYNHFNLYELDFGQFKRIGQWGPLIQFPVVPVAVALLPGSGNLLAWSAGWKNDWTFAGNGKTYYATYDTHTGNVTQGLYEDTKHDMFCPGLSMTADGKVFVNGGSAYQKASQYQEQTSRWTGVSNMNVGRAYHSSTSTSEGKVFAIGGNWRGAGKKDGEVYDPKSNTWTSLPGAPVAPMIVAAHRGGIFQDSHTWLFAWKNAFVFQAGPSKAMNWYGTKGTGSQKAAGLRGADTDSMCGIFVMFDALAGKILTLGGATTYTGTPHKRAHIITLGDSNSAVDVQRIGDAEYARGYANSVVLPDGKVFIVGGQYNMVLFSDSNPVLFPEMFDPETNTFSKLRAHTVPRNYHSVAILMPDATVFVGSGGLCGGCQANHFDGQHYSPPYLFELDGVTLAKRPSISSADSKVVLGGSIAITMADTGRYTFSLIRMSAVTHATNTDQRRIPLTAFGGGVDYAVNIPSDAGIALPGYWMLFANNENGVPSVAHTVQVLI</sequence>
<dbReference type="InterPro" id="IPR014756">
    <property type="entry name" value="Ig_E-set"/>
</dbReference>
<dbReference type="CDD" id="cd02851">
    <property type="entry name" value="E_set_GO_C"/>
    <property type="match status" value="1"/>
</dbReference>
<dbReference type="InterPro" id="IPR011043">
    <property type="entry name" value="Gal_Oxase/kelch_b-propeller"/>
</dbReference>
<dbReference type="InterPro" id="IPR002889">
    <property type="entry name" value="WSC_carb-bd"/>
</dbReference>
<dbReference type="PANTHER" id="PTHR32208:SF56">
    <property type="entry name" value="GALACTOSE OXIDASE-RELATED"/>
    <property type="match status" value="1"/>
</dbReference>
<feature type="domain" description="WSC" evidence="2">
    <location>
        <begin position="44"/>
        <end position="138"/>
    </location>
</feature>
<dbReference type="Pfam" id="PF01344">
    <property type="entry name" value="Kelch_1"/>
    <property type="match status" value="1"/>
</dbReference>